<sequence length="180" mass="19867">MSKHTRTLSPTAVKLLDAVSATRIQVPFDLANAAKRTASPSNKSMGGVILPSQSPISWNTPTSGSSLPPESIFMDSKVFQQQQQQSMNQQASSPSSEMIFPKFTSEMNPSTLNNTTPESILSSDAIMYTTTTSVAQNIRRQDSMMEEDIKCHSFDPLSFRYDNQVVDCGSYDLHSQNWCS</sequence>
<organism evidence="2 3">
    <name type="scientific">Lepeophtheirus salmonis</name>
    <name type="common">Salmon louse</name>
    <name type="synonym">Caligus salmonis</name>
    <dbReference type="NCBI Taxonomy" id="72036"/>
    <lineage>
        <taxon>Eukaryota</taxon>
        <taxon>Metazoa</taxon>
        <taxon>Ecdysozoa</taxon>
        <taxon>Arthropoda</taxon>
        <taxon>Crustacea</taxon>
        <taxon>Multicrustacea</taxon>
        <taxon>Hexanauplia</taxon>
        <taxon>Copepoda</taxon>
        <taxon>Siphonostomatoida</taxon>
        <taxon>Caligidae</taxon>
        <taxon>Lepeophtheirus</taxon>
    </lineage>
</organism>
<feature type="region of interest" description="Disordered" evidence="1">
    <location>
        <begin position="35"/>
        <end position="66"/>
    </location>
</feature>
<gene>
    <name evidence="2" type="ORF">LSAA_10879</name>
</gene>
<proteinExistence type="predicted"/>
<evidence type="ECO:0000313" key="3">
    <source>
        <dbReference type="Proteomes" id="UP000675881"/>
    </source>
</evidence>
<keyword evidence="3" id="KW-1185">Reference proteome</keyword>
<reference evidence="2" key="1">
    <citation type="submission" date="2021-02" db="EMBL/GenBank/DDBJ databases">
        <authorList>
            <person name="Bekaert M."/>
        </authorList>
    </citation>
    <scope>NUCLEOTIDE SEQUENCE</scope>
    <source>
        <strain evidence="2">IoA-00</strain>
    </source>
</reference>
<name>A0A7R8H8I3_LEPSM</name>
<dbReference type="OrthoDB" id="3214149at2759"/>
<evidence type="ECO:0000256" key="1">
    <source>
        <dbReference type="SAM" id="MobiDB-lite"/>
    </source>
</evidence>
<dbReference type="Proteomes" id="UP000675881">
    <property type="component" value="Chromosome 5"/>
</dbReference>
<feature type="compositionally biased region" description="Polar residues" evidence="1">
    <location>
        <begin position="51"/>
        <end position="66"/>
    </location>
</feature>
<evidence type="ECO:0000313" key="2">
    <source>
        <dbReference type="EMBL" id="CAF2942487.1"/>
    </source>
</evidence>
<dbReference type="EMBL" id="HG994584">
    <property type="protein sequence ID" value="CAF2942487.1"/>
    <property type="molecule type" value="Genomic_DNA"/>
</dbReference>
<accession>A0A7R8H8I3</accession>
<dbReference type="AlphaFoldDB" id="A0A7R8H8I3"/>
<protein>
    <submittedName>
        <fullName evidence="2">(salmon louse) hypothetical protein</fullName>
    </submittedName>
</protein>